<organism evidence="2 3">
    <name type="scientific">Leuconostoc citreum</name>
    <dbReference type="NCBI Taxonomy" id="33964"/>
    <lineage>
        <taxon>Bacteria</taxon>
        <taxon>Bacillati</taxon>
        <taxon>Bacillota</taxon>
        <taxon>Bacilli</taxon>
        <taxon>Lactobacillales</taxon>
        <taxon>Lactobacillaceae</taxon>
        <taxon>Leuconostoc</taxon>
    </lineage>
</organism>
<keyword evidence="1" id="KW-0472">Membrane</keyword>
<accession>A0A5A5U131</accession>
<dbReference type="AlphaFoldDB" id="A0A5A5U131"/>
<feature type="transmembrane region" description="Helical" evidence="1">
    <location>
        <begin position="57"/>
        <end position="74"/>
    </location>
</feature>
<evidence type="ECO:0000313" key="3">
    <source>
        <dbReference type="Proteomes" id="UP000323274"/>
    </source>
</evidence>
<evidence type="ECO:0000256" key="1">
    <source>
        <dbReference type="SAM" id="Phobius"/>
    </source>
</evidence>
<dbReference type="EMBL" id="BJJW01000017">
    <property type="protein sequence ID" value="GDZ84667.1"/>
    <property type="molecule type" value="Genomic_DNA"/>
</dbReference>
<evidence type="ECO:0000313" key="2">
    <source>
        <dbReference type="EMBL" id="GDZ84667.1"/>
    </source>
</evidence>
<keyword evidence="1" id="KW-0812">Transmembrane</keyword>
<dbReference type="Proteomes" id="UP000323274">
    <property type="component" value="Unassembled WGS sequence"/>
</dbReference>
<name>A0A5A5U131_LEUCI</name>
<comment type="caution">
    <text evidence="2">The sequence shown here is derived from an EMBL/GenBank/DDBJ whole genome shotgun (WGS) entry which is preliminary data.</text>
</comment>
<proteinExistence type="predicted"/>
<gene>
    <name evidence="2" type="ORF">LCIT_19090</name>
</gene>
<protein>
    <submittedName>
        <fullName evidence="2">Uncharacterized protein</fullName>
    </submittedName>
</protein>
<reference evidence="2 3" key="1">
    <citation type="submission" date="2019-04" db="EMBL/GenBank/DDBJ databases">
        <title>A pseudo-fructophilic Leuconostoc citreum strain F192-5 isolated from peel of satsuma mandarin: the first report for isolation and characterization of strain-dependent fructophilic-like characteristics.</title>
        <authorList>
            <person name="Maeno S."/>
            <person name="Tanizawa Y."/>
            <person name="Kajikawa A."/>
            <person name="Kanesaki Y."/>
            <person name="Kubota E."/>
            <person name="Arita M."/>
            <person name="Leon D."/>
            <person name="Endo A."/>
        </authorList>
    </citation>
    <scope>NUCLEOTIDE SEQUENCE [LARGE SCALE GENOMIC DNA]</scope>
    <source>
        <strain evidence="2 3">F192-5</strain>
    </source>
</reference>
<feature type="transmembrane region" description="Helical" evidence="1">
    <location>
        <begin position="6"/>
        <end position="23"/>
    </location>
</feature>
<sequence>MLLNIIYWLVICLLIVVGALLIYKSYKYPNVNLAWWDYMLYFSVFILWIVVKKSVDITYLVSLITTLAVLYLLLATHKKS</sequence>
<feature type="transmembrane region" description="Helical" evidence="1">
    <location>
        <begin position="35"/>
        <end position="51"/>
    </location>
</feature>
<keyword evidence="1" id="KW-1133">Transmembrane helix</keyword>